<evidence type="ECO:0000256" key="1">
    <source>
        <dbReference type="SAM" id="MobiDB-lite"/>
    </source>
</evidence>
<reference evidence="2" key="1">
    <citation type="journal article" date="2014" name="Front. Microbiol.">
        <title>High frequency of phylogenetically diverse reductive dehalogenase-homologous genes in deep subseafloor sedimentary metagenomes.</title>
        <authorList>
            <person name="Kawai M."/>
            <person name="Futagami T."/>
            <person name="Toyoda A."/>
            <person name="Takaki Y."/>
            <person name="Nishi S."/>
            <person name="Hori S."/>
            <person name="Arai W."/>
            <person name="Tsubouchi T."/>
            <person name="Morono Y."/>
            <person name="Uchiyama I."/>
            <person name="Ito T."/>
            <person name="Fujiyama A."/>
            <person name="Inagaki F."/>
            <person name="Takami H."/>
        </authorList>
    </citation>
    <scope>NUCLEOTIDE SEQUENCE</scope>
    <source>
        <strain evidence="2">Expedition CK06-06</strain>
    </source>
</reference>
<protein>
    <submittedName>
        <fullName evidence="2">Uncharacterized protein</fullName>
    </submittedName>
</protein>
<proteinExistence type="predicted"/>
<dbReference type="AlphaFoldDB" id="X1AMU0"/>
<dbReference type="EMBL" id="BART01010012">
    <property type="protein sequence ID" value="GAG83939.1"/>
    <property type="molecule type" value="Genomic_DNA"/>
</dbReference>
<feature type="region of interest" description="Disordered" evidence="1">
    <location>
        <begin position="163"/>
        <end position="187"/>
    </location>
</feature>
<gene>
    <name evidence="2" type="ORF">S01H4_21977</name>
</gene>
<sequence>SLLASNCSSLSWALVVKKDGTEIYSASGTIPSDEWDHYVSYILSEGDYTATFSVGGTVQRIEDFSVWGHEASMDVSPGYSGEDTKFTLNATNCSGKDAHFQILKSVEDYYELVYELTIPIYEDPWSHIITYTLQKGDYGADFLTDGVSEQWVEFSIVERGVPAPPVEEEEKEEAKPKPKKEKPKNTAMVSTRNFKNRFFITPPF</sequence>
<feature type="non-terminal residue" evidence="2">
    <location>
        <position position="1"/>
    </location>
</feature>
<accession>X1AMU0</accession>
<name>X1AMU0_9ZZZZ</name>
<comment type="caution">
    <text evidence="2">The sequence shown here is derived from an EMBL/GenBank/DDBJ whole genome shotgun (WGS) entry which is preliminary data.</text>
</comment>
<evidence type="ECO:0000313" key="2">
    <source>
        <dbReference type="EMBL" id="GAG83939.1"/>
    </source>
</evidence>
<organism evidence="2">
    <name type="scientific">marine sediment metagenome</name>
    <dbReference type="NCBI Taxonomy" id="412755"/>
    <lineage>
        <taxon>unclassified sequences</taxon>
        <taxon>metagenomes</taxon>
        <taxon>ecological metagenomes</taxon>
    </lineage>
</organism>